<feature type="compositionally biased region" description="Basic and acidic residues" evidence="1">
    <location>
        <begin position="252"/>
        <end position="269"/>
    </location>
</feature>
<name>A0A4U9HS59_SERRU</name>
<protein>
    <submittedName>
        <fullName evidence="3">NHLM bacteriocin system secretion protein</fullName>
    </submittedName>
</protein>
<keyword evidence="2" id="KW-1133">Transmembrane helix</keyword>
<dbReference type="Proteomes" id="UP000307968">
    <property type="component" value="Chromosome"/>
</dbReference>
<feature type="region of interest" description="Disordered" evidence="1">
    <location>
        <begin position="252"/>
        <end position="323"/>
    </location>
</feature>
<gene>
    <name evidence="3" type="ORF">NCTC12971_05005</name>
</gene>
<proteinExistence type="predicted"/>
<dbReference type="PANTHER" id="PTHR30386:SF28">
    <property type="entry name" value="EXPORTED PROTEIN"/>
    <property type="match status" value="1"/>
</dbReference>
<dbReference type="InterPro" id="IPR011053">
    <property type="entry name" value="Single_hybrid_motif"/>
</dbReference>
<keyword evidence="2" id="KW-0812">Transmembrane</keyword>
<evidence type="ECO:0000313" key="4">
    <source>
        <dbReference type="Proteomes" id="UP000307968"/>
    </source>
</evidence>
<sequence length="323" mass="35888">MTQSLFRQEALDANNNKVMGTVSLYSPPYRWLVISLASCLVTLIVLFIVFGSYTKKETATGNLLPSKGIYNITAPVAGTITDMQVEKGSEVEQNSVLMTISSELSTAMGQTRQFVHDQLTLQNERLQSERESEHRMHAETMSGLKKQLGSLESQIGLLKKQQVKRQQQLNLASNQLHKLQQMRSQGFASNQQVDEQQNTVLEVGARLQDADRLVMDLEQKIIALRQQLRELPLALSKRQNEIDRSQADVDRALAENESPPRRLHQGDGNRHHRRHAGQAGSGGRQRPAAALHSAAGQPAAGQNYGQQPRHRLYQSGATGDVAL</sequence>
<evidence type="ECO:0000313" key="3">
    <source>
        <dbReference type="EMBL" id="VTP67237.1"/>
    </source>
</evidence>
<reference evidence="3 4" key="1">
    <citation type="submission" date="2019-05" db="EMBL/GenBank/DDBJ databases">
        <authorList>
            <consortium name="Pathogen Informatics"/>
        </authorList>
    </citation>
    <scope>NUCLEOTIDE SEQUENCE [LARGE SCALE GENOMIC DNA]</scope>
    <source>
        <strain evidence="3 4">NCTC12971</strain>
    </source>
</reference>
<keyword evidence="2" id="KW-0472">Membrane</keyword>
<dbReference type="Gene3D" id="2.40.50.100">
    <property type="match status" value="1"/>
</dbReference>
<evidence type="ECO:0000256" key="2">
    <source>
        <dbReference type="SAM" id="Phobius"/>
    </source>
</evidence>
<organism evidence="3 4">
    <name type="scientific">Serratia rubidaea</name>
    <name type="common">Serratia marinorubra</name>
    <dbReference type="NCBI Taxonomy" id="61652"/>
    <lineage>
        <taxon>Bacteria</taxon>
        <taxon>Pseudomonadati</taxon>
        <taxon>Pseudomonadota</taxon>
        <taxon>Gammaproteobacteria</taxon>
        <taxon>Enterobacterales</taxon>
        <taxon>Yersiniaceae</taxon>
        <taxon>Serratia</taxon>
    </lineage>
</organism>
<evidence type="ECO:0000256" key="1">
    <source>
        <dbReference type="SAM" id="MobiDB-lite"/>
    </source>
</evidence>
<dbReference type="EMBL" id="LR590463">
    <property type="protein sequence ID" value="VTP67237.1"/>
    <property type="molecule type" value="Genomic_DNA"/>
</dbReference>
<dbReference type="SUPFAM" id="SSF51230">
    <property type="entry name" value="Single hybrid motif"/>
    <property type="match status" value="1"/>
</dbReference>
<accession>A0A4U9HS59</accession>
<dbReference type="InterPro" id="IPR050739">
    <property type="entry name" value="MFP"/>
</dbReference>
<dbReference type="PANTHER" id="PTHR30386">
    <property type="entry name" value="MEMBRANE FUSION SUBUNIT OF EMRAB-TOLC MULTIDRUG EFFLUX PUMP"/>
    <property type="match status" value="1"/>
</dbReference>
<dbReference type="AlphaFoldDB" id="A0A4U9HS59"/>
<feature type="transmembrane region" description="Helical" evidence="2">
    <location>
        <begin position="29"/>
        <end position="50"/>
    </location>
</feature>